<dbReference type="InterPro" id="IPR016161">
    <property type="entry name" value="Ald_DH/histidinol_DH"/>
</dbReference>
<protein>
    <submittedName>
        <fullName evidence="3">Aldehyde dehydrogenase family protein</fullName>
    </submittedName>
</protein>
<dbReference type="InterPro" id="IPR016162">
    <property type="entry name" value="Ald_DH_N"/>
</dbReference>
<keyword evidence="4" id="KW-1185">Reference proteome</keyword>
<evidence type="ECO:0000313" key="4">
    <source>
        <dbReference type="Proteomes" id="UP001198182"/>
    </source>
</evidence>
<dbReference type="EMBL" id="JAJEQR010000020">
    <property type="protein sequence ID" value="MCC2231019.1"/>
    <property type="molecule type" value="Genomic_DNA"/>
</dbReference>
<dbReference type="InterPro" id="IPR016163">
    <property type="entry name" value="Ald_DH_C"/>
</dbReference>
<comment type="caution">
    <text evidence="3">The sequence shown here is derived from an EMBL/GenBank/DDBJ whole genome shotgun (WGS) entry which is preliminary data.</text>
</comment>
<reference evidence="3" key="1">
    <citation type="submission" date="2021-10" db="EMBL/GenBank/DDBJ databases">
        <title>Anaerobic single-cell dispensing facilitates the cultivation of human gut bacteria.</title>
        <authorList>
            <person name="Afrizal A."/>
        </authorList>
    </citation>
    <scope>NUCLEOTIDE SEQUENCE</scope>
    <source>
        <strain evidence="3">CLA-AA-H215</strain>
    </source>
</reference>
<dbReference type="GO" id="GO:0016620">
    <property type="term" value="F:oxidoreductase activity, acting on the aldehyde or oxo group of donors, NAD or NADP as acceptor"/>
    <property type="evidence" value="ECO:0007669"/>
    <property type="project" value="InterPro"/>
</dbReference>
<sequence length="512" mass="56419">MSRMVDMKAVYEAKGLTQAQIDNIEECFARADKAQLEFEKWSQEDIDRTIRSVAQKVANSKTFHELVEMGIKESRFGDPISRENKRFKIRGILRDCLREKSVGCVQEMPERKIKIYAKPVGVIACVIPATNPDLTPAGNAIYAIKARNAIIFSPHPRTAGTSYKTCALMREGLARVGAPEDLVQCLGGGLGEDGKPVVKINRQMSEALMSKCDLVIATGGQGVVRRSYTSGTPAYGVGAGNATMIWDETAASDLHHAADNTMRSKTSDFGSGCSADGNVIIHESIWDAAIKELEAVGGYMMSEEEQAKMQAVMWDEEIHRLSDTVALSAQDMAKHAGFEIPADKRFLIASHGTGIYTKGIEGIWCREKLSTVLAIHKYEGEFQNAIDAIMAIHEVGGKGHSVGIFSFDQDHIHRLAMVARVGRIMIRQPQSKANSGSMNNGMPMTSSIGCGTWGGNATSENVHLHHYMNFTWVSEEYETPDWQTDDELFGEFYDPELEKVQYSAYNSNDALK</sequence>
<dbReference type="SUPFAM" id="SSF53720">
    <property type="entry name" value="ALDH-like"/>
    <property type="match status" value="1"/>
</dbReference>
<dbReference type="Proteomes" id="UP001198182">
    <property type="component" value="Unassembled WGS sequence"/>
</dbReference>
<dbReference type="AlphaFoldDB" id="A0AAE3EAF5"/>
<evidence type="ECO:0000259" key="2">
    <source>
        <dbReference type="Pfam" id="PF00171"/>
    </source>
</evidence>
<proteinExistence type="predicted"/>
<dbReference type="Pfam" id="PF00171">
    <property type="entry name" value="Aldedh"/>
    <property type="match status" value="1"/>
</dbReference>
<name>A0AAE3EAF5_9FIRM</name>
<gene>
    <name evidence="3" type="ORF">LKD81_08410</name>
</gene>
<organism evidence="3 4">
    <name type="scientific">Hominifimenecus microfluidus</name>
    <dbReference type="NCBI Taxonomy" id="2885348"/>
    <lineage>
        <taxon>Bacteria</taxon>
        <taxon>Bacillati</taxon>
        <taxon>Bacillota</taxon>
        <taxon>Clostridia</taxon>
        <taxon>Lachnospirales</taxon>
        <taxon>Lachnospiraceae</taxon>
        <taxon>Hominifimenecus</taxon>
    </lineage>
</organism>
<evidence type="ECO:0000256" key="1">
    <source>
        <dbReference type="ARBA" id="ARBA00023002"/>
    </source>
</evidence>
<keyword evidence="1" id="KW-0560">Oxidoreductase</keyword>
<dbReference type="InterPro" id="IPR015590">
    <property type="entry name" value="Aldehyde_DH_dom"/>
</dbReference>
<dbReference type="Gene3D" id="3.40.309.10">
    <property type="entry name" value="Aldehyde Dehydrogenase, Chain A, domain 2"/>
    <property type="match status" value="1"/>
</dbReference>
<dbReference type="PANTHER" id="PTHR11699">
    <property type="entry name" value="ALDEHYDE DEHYDROGENASE-RELATED"/>
    <property type="match status" value="1"/>
</dbReference>
<evidence type="ECO:0000313" key="3">
    <source>
        <dbReference type="EMBL" id="MCC2231019.1"/>
    </source>
</evidence>
<dbReference type="RefSeq" id="WP_308453554.1">
    <property type="nucleotide sequence ID" value="NZ_JAJEQR010000020.1"/>
</dbReference>
<accession>A0AAE3EAF5</accession>
<feature type="domain" description="Aldehyde dehydrogenase" evidence="2">
    <location>
        <begin position="17"/>
        <end position="436"/>
    </location>
</feature>
<dbReference type="Gene3D" id="3.40.605.10">
    <property type="entry name" value="Aldehyde Dehydrogenase, Chain A, domain 1"/>
    <property type="match status" value="1"/>
</dbReference>